<dbReference type="SUPFAM" id="SSF57535">
    <property type="entry name" value="Complement control module/SCR domain"/>
    <property type="match status" value="2"/>
</dbReference>
<accession>A0AAD9VC31</accession>
<dbReference type="CDD" id="cd00033">
    <property type="entry name" value="CCP"/>
    <property type="match status" value="2"/>
</dbReference>
<dbReference type="Pfam" id="PF07679">
    <property type="entry name" value="I-set"/>
    <property type="match status" value="1"/>
</dbReference>
<dbReference type="Gene3D" id="2.80.10.50">
    <property type="match status" value="2"/>
</dbReference>
<dbReference type="PROSITE" id="PS50835">
    <property type="entry name" value="IG_LIKE"/>
    <property type="match status" value="1"/>
</dbReference>
<keyword evidence="8" id="KW-0221">Differentiation</keyword>
<dbReference type="Gene3D" id="2.10.25.10">
    <property type="entry name" value="Laminin"/>
    <property type="match status" value="2"/>
</dbReference>
<evidence type="ECO:0000313" key="18">
    <source>
        <dbReference type="EMBL" id="KAK2568460.1"/>
    </source>
</evidence>
<name>A0AAD9VC31_ACRCE</name>
<dbReference type="InterPro" id="IPR001881">
    <property type="entry name" value="EGF-like_Ca-bd_dom"/>
</dbReference>
<dbReference type="SMART" id="SM00408">
    <property type="entry name" value="IGc2"/>
    <property type="match status" value="1"/>
</dbReference>
<dbReference type="Pfam" id="PF00652">
    <property type="entry name" value="Ricin_B_lectin"/>
    <property type="match status" value="1"/>
</dbReference>
<dbReference type="SMART" id="SM00209">
    <property type="entry name" value="TSP1"/>
    <property type="match status" value="4"/>
</dbReference>
<dbReference type="GO" id="GO:0016020">
    <property type="term" value="C:membrane"/>
    <property type="evidence" value="ECO:0007669"/>
    <property type="project" value="UniProtKB-SubCell"/>
</dbReference>
<keyword evidence="7" id="KW-0677">Repeat</keyword>
<feature type="domain" description="Sushi" evidence="17">
    <location>
        <begin position="1770"/>
        <end position="1833"/>
    </location>
</feature>
<evidence type="ECO:0000256" key="1">
    <source>
        <dbReference type="ARBA" id="ARBA00004167"/>
    </source>
</evidence>
<comment type="caution">
    <text evidence="18">The sequence shown here is derived from an EMBL/GenBank/DDBJ whole genome shotgun (WGS) entry which is preliminary data.</text>
</comment>
<reference evidence="18" key="2">
    <citation type="journal article" date="2023" name="Science">
        <title>Genomic signatures of disease resistance in endangered staghorn corals.</title>
        <authorList>
            <person name="Vollmer S.V."/>
            <person name="Selwyn J.D."/>
            <person name="Despard B.A."/>
            <person name="Roesel C.L."/>
        </authorList>
    </citation>
    <scope>NUCLEOTIDE SEQUENCE</scope>
    <source>
        <strain evidence="18">K2</strain>
    </source>
</reference>
<feature type="domain" description="Ig-like" evidence="16">
    <location>
        <begin position="2163"/>
        <end position="2236"/>
    </location>
</feature>
<evidence type="ECO:0000256" key="9">
    <source>
        <dbReference type="ARBA" id="ARBA00022902"/>
    </source>
</evidence>
<dbReference type="InterPro" id="IPR000436">
    <property type="entry name" value="Sushi_SCR_CCP_dom"/>
</dbReference>
<dbReference type="FunFam" id="2.10.25.10:FF:000240">
    <property type="entry name" value="Vitamin K-dependent protein S"/>
    <property type="match status" value="1"/>
</dbReference>
<organism evidence="18 19">
    <name type="scientific">Acropora cervicornis</name>
    <name type="common">Staghorn coral</name>
    <dbReference type="NCBI Taxonomy" id="6130"/>
    <lineage>
        <taxon>Eukaryota</taxon>
        <taxon>Metazoa</taxon>
        <taxon>Cnidaria</taxon>
        <taxon>Anthozoa</taxon>
        <taxon>Hexacorallia</taxon>
        <taxon>Scleractinia</taxon>
        <taxon>Astrocoeniina</taxon>
        <taxon>Acroporidae</taxon>
        <taxon>Acropora</taxon>
    </lineage>
</organism>
<evidence type="ECO:0000313" key="19">
    <source>
        <dbReference type="Proteomes" id="UP001249851"/>
    </source>
</evidence>
<keyword evidence="12" id="KW-1015">Disulfide bond</keyword>
<dbReference type="GO" id="GO:0030154">
    <property type="term" value="P:cell differentiation"/>
    <property type="evidence" value="ECO:0007669"/>
    <property type="project" value="UniProtKB-KW"/>
</dbReference>
<dbReference type="SUPFAM" id="SSF57196">
    <property type="entry name" value="EGF/Laminin"/>
    <property type="match status" value="2"/>
</dbReference>
<dbReference type="SMART" id="SM00409">
    <property type="entry name" value="IG"/>
    <property type="match status" value="1"/>
</dbReference>
<dbReference type="InterPro" id="IPR003410">
    <property type="entry name" value="HYR_dom"/>
</dbReference>
<evidence type="ECO:0000256" key="6">
    <source>
        <dbReference type="ARBA" id="ARBA00022729"/>
    </source>
</evidence>
<dbReference type="PROSITE" id="PS01187">
    <property type="entry name" value="EGF_CA"/>
    <property type="match status" value="1"/>
</dbReference>
<dbReference type="PROSITE" id="PS50231">
    <property type="entry name" value="RICIN_B_LECTIN"/>
    <property type="match status" value="1"/>
</dbReference>
<evidence type="ECO:0000256" key="14">
    <source>
        <dbReference type="PROSITE-ProRule" id="PRU00302"/>
    </source>
</evidence>
<dbReference type="Pfam" id="PF14670">
    <property type="entry name" value="FXa_inhibition"/>
    <property type="match status" value="1"/>
</dbReference>
<dbReference type="Pfam" id="PF00090">
    <property type="entry name" value="TSP_1"/>
    <property type="match status" value="4"/>
</dbReference>
<dbReference type="InterPro" id="IPR018097">
    <property type="entry name" value="EGF_Ca-bd_CS"/>
</dbReference>
<comment type="caution">
    <text evidence="14">Lacks conserved residue(s) required for the propagation of feature annotation.</text>
</comment>
<dbReference type="InterPro" id="IPR008979">
    <property type="entry name" value="Galactose-bd-like_sf"/>
</dbReference>
<dbReference type="EMBL" id="JARQWQ010000012">
    <property type="protein sequence ID" value="KAK2568460.1"/>
    <property type="molecule type" value="Genomic_DNA"/>
</dbReference>
<proteinExistence type="predicted"/>
<dbReference type="InterPro" id="IPR049883">
    <property type="entry name" value="NOTCH1_EGF-like"/>
</dbReference>
<dbReference type="Gene3D" id="2.10.70.10">
    <property type="entry name" value="Complement Module, domain 1"/>
    <property type="match status" value="2"/>
</dbReference>
<comment type="subcellular location">
    <subcellularLocation>
        <location evidence="1">Membrane</location>
        <topology evidence="1">Single-pass membrane protein</topology>
    </subcellularLocation>
    <subcellularLocation>
        <location evidence="2">Secreted</location>
    </subcellularLocation>
</comment>
<reference evidence="18" key="1">
    <citation type="journal article" date="2023" name="G3 (Bethesda)">
        <title>Whole genome assembly and annotation of the endangered Caribbean coral Acropora cervicornis.</title>
        <authorList>
            <person name="Selwyn J.D."/>
            <person name="Vollmer S.V."/>
        </authorList>
    </citation>
    <scope>NUCLEOTIDE SEQUENCE</scope>
    <source>
        <strain evidence="18">K2</strain>
    </source>
</reference>
<dbReference type="Gene3D" id="2.10.50.10">
    <property type="entry name" value="Tumor Necrosis Factor Receptor, subunit A, domain 2"/>
    <property type="match status" value="2"/>
</dbReference>
<keyword evidence="19" id="KW-1185">Reference proteome</keyword>
<dbReference type="Pfam" id="PF00084">
    <property type="entry name" value="Sushi"/>
    <property type="match status" value="2"/>
</dbReference>
<dbReference type="PROSITE" id="PS01186">
    <property type="entry name" value="EGF_2"/>
    <property type="match status" value="1"/>
</dbReference>
<dbReference type="PROSITE" id="PS50923">
    <property type="entry name" value="SUSHI"/>
    <property type="match status" value="2"/>
</dbReference>
<keyword evidence="3" id="KW-0964">Secreted</keyword>
<keyword evidence="11" id="KW-0472">Membrane</keyword>
<dbReference type="InterPro" id="IPR000772">
    <property type="entry name" value="Ricin_B_lectin"/>
</dbReference>
<dbReference type="Gene3D" id="2.20.100.10">
    <property type="entry name" value="Thrombospondin type-1 (TSP1) repeat"/>
    <property type="match status" value="4"/>
</dbReference>
<dbReference type="GO" id="GO:0007399">
    <property type="term" value="P:nervous system development"/>
    <property type="evidence" value="ECO:0007669"/>
    <property type="project" value="UniProtKB-KW"/>
</dbReference>
<feature type="domain" description="Sushi" evidence="17">
    <location>
        <begin position="1704"/>
        <end position="1769"/>
    </location>
</feature>
<dbReference type="SMART" id="SM01411">
    <property type="entry name" value="Ephrin_rec_like"/>
    <property type="match status" value="2"/>
</dbReference>
<dbReference type="InterPro" id="IPR007110">
    <property type="entry name" value="Ig-like_dom"/>
</dbReference>
<dbReference type="InterPro" id="IPR036179">
    <property type="entry name" value="Ig-like_dom_sf"/>
</dbReference>
<feature type="domain" description="HYR" evidence="15">
    <location>
        <begin position="1883"/>
        <end position="1964"/>
    </location>
</feature>
<keyword evidence="5" id="KW-0812">Transmembrane</keyword>
<dbReference type="PROSITE" id="PS50092">
    <property type="entry name" value="TSP1"/>
    <property type="match status" value="4"/>
</dbReference>
<evidence type="ECO:0000256" key="12">
    <source>
        <dbReference type="ARBA" id="ARBA00023157"/>
    </source>
</evidence>
<dbReference type="GO" id="GO:0005509">
    <property type="term" value="F:calcium ion binding"/>
    <property type="evidence" value="ECO:0007669"/>
    <property type="project" value="InterPro"/>
</dbReference>
<evidence type="ECO:0000256" key="11">
    <source>
        <dbReference type="ARBA" id="ARBA00023136"/>
    </source>
</evidence>
<evidence type="ECO:0000256" key="5">
    <source>
        <dbReference type="ARBA" id="ARBA00022692"/>
    </source>
</evidence>
<evidence type="ECO:0000256" key="13">
    <source>
        <dbReference type="ARBA" id="ARBA00023180"/>
    </source>
</evidence>
<dbReference type="Gene3D" id="2.60.40.10">
    <property type="entry name" value="Immunoglobulins"/>
    <property type="match status" value="1"/>
</dbReference>
<dbReference type="SUPFAM" id="SSF49785">
    <property type="entry name" value="Galactose-binding domain-like"/>
    <property type="match status" value="1"/>
</dbReference>
<dbReference type="InterPro" id="IPR003598">
    <property type="entry name" value="Ig_sub2"/>
</dbReference>
<dbReference type="PANTHER" id="PTHR22906:SF43">
    <property type="entry name" value="PROPERDIN"/>
    <property type="match status" value="1"/>
</dbReference>
<dbReference type="FunFam" id="2.20.100.10:FF:000021">
    <property type="entry name" value="semaphorin-5B isoform X1"/>
    <property type="match status" value="1"/>
</dbReference>
<dbReference type="SMART" id="SM00179">
    <property type="entry name" value="EGF_CA"/>
    <property type="match status" value="2"/>
</dbReference>
<dbReference type="InterPro" id="IPR052065">
    <property type="entry name" value="Compl_asym_regulator"/>
</dbReference>
<evidence type="ECO:0000256" key="4">
    <source>
        <dbReference type="ARBA" id="ARBA00022536"/>
    </source>
</evidence>
<keyword evidence="4" id="KW-0245">EGF-like domain</keyword>
<evidence type="ECO:0000256" key="10">
    <source>
        <dbReference type="ARBA" id="ARBA00022989"/>
    </source>
</evidence>
<keyword evidence="13" id="KW-0325">Glycoprotein</keyword>
<protein>
    <submittedName>
        <fullName evidence="18">Hemicentin-1</fullName>
    </submittedName>
</protein>
<dbReference type="InterPro" id="IPR013783">
    <property type="entry name" value="Ig-like_fold"/>
</dbReference>
<keyword evidence="6" id="KW-0732">Signal</keyword>
<dbReference type="InterPro" id="IPR003599">
    <property type="entry name" value="Ig_sub"/>
</dbReference>
<dbReference type="InterPro" id="IPR011641">
    <property type="entry name" value="Tyr-kin_ephrin_A/B_rcpt-like"/>
</dbReference>
<dbReference type="InterPro" id="IPR000884">
    <property type="entry name" value="TSP1_rpt"/>
</dbReference>
<dbReference type="SUPFAM" id="SSF82895">
    <property type="entry name" value="TSP-1 type 1 repeat"/>
    <property type="match status" value="4"/>
</dbReference>
<dbReference type="Pfam" id="PF02494">
    <property type="entry name" value="HYR"/>
    <property type="match status" value="1"/>
</dbReference>
<dbReference type="SUPFAM" id="SSF57184">
    <property type="entry name" value="Growth factor receptor domain"/>
    <property type="match status" value="1"/>
</dbReference>
<dbReference type="CDD" id="cd23417">
    <property type="entry name" value="beta-trefoil_Ricin_MytiLec-like"/>
    <property type="match status" value="1"/>
</dbReference>
<keyword evidence="14" id="KW-0768">Sushi</keyword>
<dbReference type="InterPro" id="IPR013098">
    <property type="entry name" value="Ig_I-set"/>
</dbReference>
<dbReference type="SUPFAM" id="SSF48726">
    <property type="entry name" value="Immunoglobulin"/>
    <property type="match status" value="1"/>
</dbReference>
<sequence length="2264" mass="248360">MFFVLEKIILQRRFSLVTMHDTQREREFRFAKAEAIFISPFGSAIFNGTEIVKSVNGGWSSWSQWSGCADGICGGNQRIRTRTCTNPLPSSDGAYCQGENAEQMDCLSECQHVFVPIILNIIAIRLVKDDATSYFNGGYTEWSQWSLCENPCGGSVVNRSRTCTNPTPTADGAPCSGQSYQTKLECTTPCSSKPPENCAINFCYGFIHSQSSVPSSLAGPIDGEWGVWSPWTTCSKTCGISGGEILQRTRSCNRPPPMNGGKSCVGNGTETAKSCFTPCPGAIDGGFTPWSSWSACSEPTYCLQGFTSRTRSCTNPTPANGGDDCVGLLEEKKDCPTQADSCTVFQPSKPDKTSADPNSWIALECGASEKYSATGAQAKDVPFAVYSNFLFMQSELQSGWFAIKIEPDDKDDYGVKNLTKVCFEIIYPLTIKKVVDNKATYYSRIDVLPEWTRPDESGNVAAISIWIDAAQLLRKYEFQCAKSDRYTPLAGYSITKVRFSYYTEGNTQTFKAKGDYTLSTGNVFASEVYKDVQSGASYGKGTADSATFADIMASYGLNPSSLPDFFVQALKGAGLWDFTLRPVEMLKKLEKNGLFRLTGTFSIGGVPIHVEVLTGIRFGRPQFAVGFSFDKESFGKLSEKLSGIGIDFLDVIGLDLEVGISFQAPESLGFQQVITDAETKYSKEPLHTLVTTSVPNGILAGAQLTLPKDCKNNKFCEITKMILGPTVKFYIYGNFEWKKVKVAVGFAHIRIWDGLLNSTLRARTLNWVSGRISKFLLTEKSRETALEPLEMNSTFLGHCFGGSGYVGVGEPQFFYASITALTLGKIFRLMGATFELPPPVAASGFPEGAEGFAMKGRVNILGWEIYAEVKLSETVMFVDLKPDPVDILGIAKIVRSPSDSSNGPWFYVDARQSPPYIEAYIEGYTNLLGIGSYCRLNLTMSRMELLLQGDFLGLIKSEVFVSATYSLSFSGAQFYVRVTVDLSALNAALDQAAKSVKAVFDAAQKELADARQSVIDAKQDCKRKMSLKCDNCKNLKCKEAEKNCKGFLDSAGKWISKNVLAPVGKVVKKVFKGWKKKRGLDKLRNDNFAQHIRRRRIAHLCEGTCKLVEAIGKGLCNVLDVAVGFLKLTEMATAWVGAAINFLLTAFRINSIKIEFALATYALGGFPDVTFSAAVDLVIFGKSLYLSLAFDLNDPVGSIQLGADRSTSWYKDKMNKENPTDTTQNYYDNANPNVDFQLSEYFLIENQQSATDERYGACLYVESKTEGALIKLTGCNETDDRQNWVYTQKGQNSFSQLCIDSNGASQGSNLIQSKCDPRQDDQNFQCDLTVRSIKRRRANQCWTVGTTSLNGPGSLVHLGSLKCIHPVGGGDNVAEGTRMVIYSGCSLSRNLIHTKSGKCVRPVATVKDGVALGLFSSCGGHQFSFTAGGSLQHVTSKKCVRTKSGVMLPANGDEIVLDSKCENTDSSPFKEHLKFTFIPTDPHVYLDKCTYFDQARVDQRFEVVNEISASICSKFDKNVTIINRFDHYERLKNFDVRIGVNTNNLLNPTCSDRVTSVGQGAALQLQCDPPIPGRYVSVQMFGQGILSMCEVMVYSRVGSLADLCQLDNGGCEQVCYNLCNLQVNYGGCDVVNGVCINTLGSYHCACKQGYELKENSETDCEDFNECSLNNAGCEHVCNNTAGSFNCDCRAGFKLKADKMGCEEIYCPALEAPFRGHITPETCTDKRENIRRNTVCTYGCESAHYISGGDPALECQINGFWNGITPYCKPVVCQQLSLPVGVGVVPAMCSQTDVEYGLRCVFFCGNGYELSGPRYTVCQNDTSWSENATLSCVRVLGYKWQLPRTNLHNVTVSPSYYNENYPFPVGRHRVTWTGISDSGSLKSCSFHVTVTVSCPQGVYDVTDLLQTAVYWTPPKFSDNVGVVSVLSNRQPGFLMDAYRTIRVRYVASDAAGNLAYCIFNVTLDRTKCPTILEPLNGTIVQFGSFLQLRCNSGYFFNPQPPGYTGLFVNPFYICSNYKWVSRNAEKAILSGNLDCMKYEDYVDVPCKAGSINVAGTVCLNCPPGTYGDNTTNTCVDCHIGFYQDEQGRPECQPCPKNYSTSSTGSKNSSDCRRKYSTNNGVCPCKRCPYGTFQENEQMTTCKACPTGTTTTYTGSKSISDCVAPVQIIETVPNADFPVSENRSFSILCNVEGSPGPTATWSKIGELIITDVIAADAGTYMCTATNPLGTVTKQITVTVLPIDNLNYLQEELAKEIVIILSQGYKQ</sequence>
<keyword evidence="9" id="KW-0524">Neurogenesis</keyword>
<evidence type="ECO:0000259" key="17">
    <source>
        <dbReference type="PROSITE" id="PS50923"/>
    </source>
</evidence>
<evidence type="ECO:0000259" key="15">
    <source>
        <dbReference type="PROSITE" id="PS50825"/>
    </source>
</evidence>
<dbReference type="SUPFAM" id="SSF50370">
    <property type="entry name" value="Ricin B-like lectins"/>
    <property type="match status" value="1"/>
</dbReference>
<dbReference type="SMART" id="SM00032">
    <property type="entry name" value="CCP"/>
    <property type="match status" value="2"/>
</dbReference>
<dbReference type="SMART" id="SM00181">
    <property type="entry name" value="EGF"/>
    <property type="match status" value="3"/>
</dbReference>
<dbReference type="FunFam" id="2.20.100.10:FF:000001">
    <property type="entry name" value="semaphorin-5A isoform X1"/>
    <property type="match status" value="3"/>
</dbReference>
<dbReference type="InterPro" id="IPR035992">
    <property type="entry name" value="Ricin_B-like_lectins"/>
</dbReference>
<dbReference type="Pfam" id="PF07645">
    <property type="entry name" value="EGF_CA"/>
    <property type="match status" value="1"/>
</dbReference>
<evidence type="ECO:0000256" key="3">
    <source>
        <dbReference type="ARBA" id="ARBA00022525"/>
    </source>
</evidence>
<dbReference type="InterPro" id="IPR000742">
    <property type="entry name" value="EGF"/>
</dbReference>
<dbReference type="InterPro" id="IPR036383">
    <property type="entry name" value="TSP1_rpt_sf"/>
</dbReference>
<dbReference type="PANTHER" id="PTHR22906">
    <property type="entry name" value="PROPERDIN"/>
    <property type="match status" value="1"/>
</dbReference>
<evidence type="ECO:0000256" key="2">
    <source>
        <dbReference type="ARBA" id="ARBA00004613"/>
    </source>
</evidence>
<dbReference type="Proteomes" id="UP001249851">
    <property type="component" value="Unassembled WGS sequence"/>
</dbReference>
<dbReference type="InterPro" id="IPR009030">
    <property type="entry name" value="Growth_fac_rcpt_cys_sf"/>
</dbReference>
<evidence type="ECO:0000256" key="7">
    <source>
        <dbReference type="ARBA" id="ARBA00022737"/>
    </source>
</evidence>
<dbReference type="InterPro" id="IPR035976">
    <property type="entry name" value="Sushi/SCR/CCP_sf"/>
</dbReference>
<dbReference type="PROSITE" id="PS50825">
    <property type="entry name" value="HYR"/>
    <property type="match status" value="1"/>
</dbReference>
<dbReference type="Pfam" id="PF07699">
    <property type="entry name" value="Ephrin_rec_like"/>
    <property type="match status" value="2"/>
</dbReference>
<evidence type="ECO:0000256" key="8">
    <source>
        <dbReference type="ARBA" id="ARBA00022782"/>
    </source>
</evidence>
<evidence type="ECO:0000259" key="16">
    <source>
        <dbReference type="PROSITE" id="PS50835"/>
    </source>
</evidence>
<keyword evidence="10" id="KW-1133">Transmembrane helix</keyword>
<dbReference type="Gene3D" id="2.60.120.260">
    <property type="entry name" value="Galactose-binding domain-like"/>
    <property type="match status" value="1"/>
</dbReference>
<dbReference type="CDD" id="cd00054">
    <property type="entry name" value="EGF_CA"/>
    <property type="match status" value="2"/>
</dbReference>
<gene>
    <name evidence="18" type="ORF">P5673_007506</name>
</gene>